<name>A0A7C2PF97_9PLAN</name>
<keyword evidence="1" id="KW-0067">ATP-binding</keyword>
<gene>
    <name evidence="1" type="ORF">ENQ76_01235</name>
</gene>
<dbReference type="SUPFAM" id="SSF52540">
    <property type="entry name" value="P-loop containing nucleoside triphosphate hydrolases"/>
    <property type="match status" value="1"/>
</dbReference>
<dbReference type="InterPro" id="IPR052026">
    <property type="entry name" value="ExeA_AAA_ATPase_DNA-bind"/>
</dbReference>
<proteinExistence type="predicted"/>
<dbReference type="InterPro" id="IPR027417">
    <property type="entry name" value="P-loop_NTPase"/>
</dbReference>
<accession>A0A7C2PF97</accession>
<evidence type="ECO:0000313" key="1">
    <source>
        <dbReference type="EMBL" id="HEN14077.1"/>
    </source>
</evidence>
<dbReference type="PANTHER" id="PTHR35894">
    <property type="entry name" value="GENERAL SECRETION PATHWAY PROTEIN A-RELATED"/>
    <property type="match status" value="1"/>
</dbReference>
<organism evidence="1">
    <name type="scientific">Schlesneria paludicola</name>
    <dbReference type="NCBI Taxonomy" id="360056"/>
    <lineage>
        <taxon>Bacteria</taxon>
        <taxon>Pseudomonadati</taxon>
        <taxon>Planctomycetota</taxon>
        <taxon>Planctomycetia</taxon>
        <taxon>Planctomycetales</taxon>
        <taxon>Planctomycetaceae</taxon>
        <taxon>Schlesneria</taxon>
    </lineage>
</organism>
<keyword evidence="1" id="KW-0547">Nucleotide-binding</keyword>
<dbReference type="PANTHER" id="PTHR35894:SF1">
    <property type="entry name" value="PHOSPHORIBULOKINASE _ URIDINE KINASE FAMILY"/>
    <property type="match status" value="1"/>
</dbReference>
<sequence>MPTRPLVTQPFHPAGELVLTEGRMEALSRLLFVVENQRDFAVVHGPPRIGKTRLLDELARQTTATRRPVVQLDAAGLSRAEWPAALLSACPGSAGGTNEWIQLEDLILGWGLAGGAGLWIVDHLDRAADDLIPAVMRLLQLLSRREVHGSLVVALDALEALGPLRPRVEWRIELQPWTPDETAAAIELCQNRQTDGGPQFSRPAMAAIYEIAGGCPATTIRVCELASLAAGLYGVTSIDAQLVHDASQPLSSRPRDWTTSDLGAMTVEHAMATLLRD</sequence>
<comment type="caution">
    <text evidence="1">The sequence shown here is derived from an EMBL/GenBank/DDBJ whole genome shotgun (WGS) entry which is preliminary data.</text>
</comment>
<reference evidence="1" key="1">
    <citation type="journal article" date="2020" name="mSystems">
        <title>Genome- and Community-Level Interaction Insights into Carbon Utilization and Element Cycling Functions of Hydrothermarchaeota in Hydrothermal Sediment.</title>
        <authorList>
            <person name="Zhou Z."/>
            <person name="Liu Y."/>
            <person name="Xu W."/>
            <person name="Pan J."/>
            <person name="Luo Z.H."/>
            <person name="Li M."/>
        </authorList>
    </citation>
    <scope>NUCLEOTIDE SEQUENCE [LARGE SCALE GENOMIC DNA]</scope>
    <source>
        <strain evidence="1">SpSt-339</strain>
    </source>
</reference>
<dbReference type="AlphaFoldDB" id="A0A7C2PF97"/>
<dbReference type="GO" id="GO:0005524">
    <property type="term" value="F:ATP binding"/>
    <property type="evidence" value="ECO:0007669"/>
    <property type="project" value="UniProtKB-KW"/>
</dbReference>
<protein>
    <submittedName>
        <fullName evidence="1">ATP-binding protein</fullName>
    </submittedName>
</protein>
<dbReference type="EMBL" id="DSOK01000038">
    <property type="protein sequence ID" value="HEN14077.1"/>
    <property type="molecule type" value="Genomic_DNA"/>
</dbReference>